<evidence type="ECO:0000313" key="2">
    <source>
        <dbReference type="EMBL" id="KAB1201450.1"/>
    </source>
</evidence>
<comment type="caution">
    <text evidence="2">The sequence shown here is derived from an EMBL/GenBank/DDBJ whole genome shotgun (WGS) entry which is preliminary data.</text>
</comment>
<sequence>MGRWRRQQGGIHHKDAQGARSQNWRPPVDAWQASVPSWEKKFCTLVGSVPWRKVLETKKCMYLYDNVVQWNDSAGEEAFNNAKNRYWAEINCLPCNISLPDPDMYIDEVDWNSSVDPELLLDLEQEPVADCEGDKDENAVILGDSLLLNQPFSCTGWGEAEEDFRQATDLPCHPGYGECDRNVDNCTNPWEHNYDQSNGAWKNNGWGNYQNASWGWDQRKNSSNELETYNYEPDKGDGGRTGGYWGMWDDNRRKDESSHQHMSRYRTSRFQGDDYQTSRGWRNGRGRRRVNFAHE</sequence>
<feature type="region of interest" description="Disordered" evidence="1">
    <location>
        <begin position="1"/>
        <end position="26"/>
    </location>
</feature>
<reference evidence="2 3" key="1">
    <citation type="journal article" date="2019" name="Plant Biotechnol. J.">
        <title>The red bayberry genome and genetic basis of sex determination.</title>
        <authorList>
            <person name="Jia H.M."/>
            <person name="Jia H.J."/>
            <person name="Cai Q.L."/>
            <person name="Wang Y."/>
            <person name="Zhao H.B."/>
            <person name="Yang W.F."/>
            <person name="Wang G.Y."/>
            <person name="Li Y.H."/>
            <person name="Zhan D.L."/>
            <person name="Shen Y.T."/>
            <person name="Niu Q.F."/>
            <person name="Chang L."/>
            <person name="Qiu J."/>
            <person name="Zhao L."/>
            <person name="Xie H.B."/>
            <person name="Fu W.Y."/>
            <person name="Jin J."/>
            <person name="Li X.W."/>
            <person name="Jiao Y."/>
            <person name="Zhou C.C."/>
            <person name="Tu T."/>
            <person name="Chai C.Y."/>
            <person name="Gao J.L."/>
            <person name="Fan L.J."/>
            <person name="van de Weg E."/>
            <person name="Wang J.Y."/>
            <person name="Gao Z.S."/>
        </authorList>
    </citation>
    <scope>NUCLEOTIDE SEQUENCE [LARGE SCALE GENOMIC DNA]</scope>
    <source>
        <tissue evidence="2">Leaves</tissue>
    </source>
</reference>
<dbReference type="PANTHER" id="PTHR34567:SF3">
    <property type="entry name" value="FK506-BINDING-LIKE PROTEIN"/>
    <property type="match status" value="1"/>
</dbReference>
<dbReference type="Proteomes" id="UP000516437">
    <property type="component" value="Unassembled WGS sequence"/>
</dbReference>
<dbReference type="EMBL" id="RXIC02000066">
    <property type="protein sequence ID" value="KAB1201450.1"/>
    <property type="molecule type" value="Genomic_DNA"/>
</dbReference>
<name>A0A6A1UQU5_9ROSI</name>
<accession>A0A6A1UQU5</accession>
<dbReference type="PANTHER" id="PTHR34567">
    <property type="entry name" value="FK506-BINDING-LIKE PROTEIN"/>
    <property type="match status" value="1"/>
</dbReference>
<gene>
    <name evidence="2" type="ORF">CJ030_MR0G003685</name>
</gene>
<dbReference type="AlphaFoldDB" id="A0A6A1UQU5"/>
<dbReference type="OrthoDB" id="1899291at2759"/>
<evidence type="ECO:0000313" key="3">
    <source>
        <dbReference type="Proteomes" id="UP000516437"/>
    </source>
</evidence>
<protein>
    <submittedName>
        <fullName evidence="2">Uncharacterized protein</fullName>
    </submittedName>
</protein>
<evidence type="ECO:0000256" key="1">
    <source>
        <dbReference type="SAM" id="MobiDB-lite"/>
    </source>
</evidence>
<keyword evidence="3" id="KW-1185">Reference proteome</keyword>
<organism evidence="2 3">
    <name type="scientific">Morella rubra</name>
    <name type="common">Chinese bayberry</name>
    <dbReference type="NCBI Taxonomy" id="262757"/>
    <lineage>
        <taxon>Eukaryota</taxon>
        <taxon>Viridiplantae</taxon>
        <taxon>Streptophyta</taxon>
        <taxon>Embryophyta</taxon>
        <taxon>Tracheophyta</taxon>
        <taxon>Spermatophyta</taxon>
        <taxon>Magnoliopsida</taxon>
        <taxon>eudicotyledons</taxon>
        <taxon>Gunneridae</taxon>
        <taxon>Pentapetalae</taxon>
        <taxon>rosids</taxon>
        <taxon>fabids</taxon>
        <taxon>Fagales</taxon>
        <taxon>Myricaceae</taxon>
        <taxon>Morella</taxon>
    </lineage>
</organism>
<feature type="region of interest" description="Disordered" evidence="1">
    <location>
        <begin position="256"/>
        <end position="295"/>
    </location>
</feature>
<feature type="compositionally biased region" description="Basic residues" evidence="1">
    <location>
        <begin position="282"/>
        <end position="295"/>
    </location>
</feature>
<feature type="compositionally biased region" description="Polar residues" evidence="1">
    <location>
        <begin position="268"/>
        <end position="278"/>
    </location>
</feature>
<proteinExistence type="predicted"/>